<evidence type="ECO:0000313" key="1">
    <source>
        <dbReference type="EMBL" id="MPM99409.1"/>
    </source>
</evidence>
<name>A0A645EDI6_9ZZZZ</name>
<sequence length="152" mass="16836">MCGRQALVVANEKASAVFNRGSLHLFAVLERNGHGLFAEDVLAVIERVDRDRRVIRIGNANADQVDFRIGNDLLGGFIHLAAKVGRHRFRARTGKVEYGGDLRIGISQIFCRVALTCNGTAANNSCFQHSRVSPVFRIRYVSSYLFCAVVSR</sequence>
<reference evidence="1" key="1">
    <citation type="submission" date="2019-08" db="EMBL/GenBank/DDBJ databases">
        <authorList>
            <person name="Kucharzyk K."/>
            <person name="Murdoch R.W."/>
            <person name="Higgins S."/>
            <person name="Loffler F."/>
        </authorList>
    </citation>
    <scope>NUCLEOTIDE SEQUENCE</scope>
</reference>
<dbReference type="EMBL" id="VSSQ01045502">
    <property type="protein sequence ID" value="MPM99409.1"/>
    <property type="molecule type" value="Genomic_DNA"/>
</dbReference>
<proteinExistence type="predicted"/>
<protein>
    <submittedName>
        <fullName evidence="1">Uncharacterized protein</fullName>
    </submittedName>
</protein>
<accession>A0A645EDI6</accession>
<organism evidence="1">
    <name type="scientific">bioreactor metagenome</name>
    <dbReference type="NCBI Taxonomy" id="1076179"/>
    <lineage>
        <taxon>unclassified sequences</taxon>
        <taxon>metagenomes</taxon>
        <taxon>ecological metagenomes</taxon>
    </lineage>
</organism>
<dbReference type="AlphaFoldDB" id="A0A645EDI6"/>
<comment type="caution">
    <text evidence="1">The sequence shown here is derived from an EMBL/GenBank/DDBJ whole genome shotgun (WGS) entry which is preliminary data.</text>
</comment>
<gene>
    <name evidence="1" type="ORF">SDC9_146600</name>
</gene>